<evidence type="ECO:0000313" key="2">
    <source>
        <dbReference type="Proteomes" id="UP000670092"/>
    </source>
</evidence>
<organism evidence="1 2">
    <name type="scientific">Ajellomyces capsulatus</name>
    <name type="common">Darling's disease fungus</name>
    <name type="synonym">Histoplasma capsulatum</name>
    <dbReference type="NCBI Taxonomy" id="5037"/>
    <lineage>
        <taxon>Eukaryota</taxon>
        <taxon>Fungi</taxon>
        <taxon>Dikarya</taxon>
        <taxon>Ascomycota</taxon>
        <taxon>Pezizomycotina</taxon>
        <taxon>Eurotiomycetes</taxon>
        <taxon>Eurotiomycetidae</taxon>
        <taxon>Onygenales</taxon>
        <taxon>Ajellomycetaceae</taxon>
        <taxon>Histoplasma</taxon>
    </lineage>
</organism>
<dbReference type="Proteomes" id="UP000670092">
    <property type="component" value="Unassembled WGS sequence"/>
</dbReference>
<gene>
    <name evidence="1" type="ORF">I7I52_01235</name>
</gene>
<comment type="caution">
    <text evidence="1">The sequence shown here is derived from an EMBL/GenBank/DDBJ whole genome shotgun (WGS) entry which is preliminary data.</text>
</comment>
<dbReference type="AlphaFoldDB" id="A0A8H7Z8Q1"/>
<accession>A0A8H7Z8Q1</accession>
<evidence type="ECO:0000313" key="1">
    <source>
        <dbReference type="EMBL" id="KAG5303285.1"/>
    </source>
</evidence>
<dbReference type="EMBL" id="JAEVHI010000001">
    <property type="protein sequence ID" value="KAG5303285.1"/>
    <property type="molecule type" value="Genomic_DNA"/>
</dbReference>
<dbReference type="VEuPathDB" id="FungiDB:I7I52_01235"/>
<reference evidence="1 2" key="1">
    <citation type="submission" date="2021-01" db="EMBL/GenBank/DDBJ databases">
        <title>Chromosome-level genome assembly of a human fungal pathogen reveals clustering of transcriptionally co-regulated genes.</title>
        <authorList>
            <person name="Voorhies M."/>
            <person name="Cohen S."/>
            <person name="Shea T.P."/>
            <person name="Petrus S."/>
            <person name="Munoz J.F."/>
            <person name="Poplawski S."/>
            <person name="Goldman W.E."/>
            <person name="Michael T."/>
            <person name="Cuomo C.A."/>
            <person name="Sil A."/>
            <person name="Beyhan S."/>
        </authorList>
    </citation>
    <scope>NUCLEOTIDE SEQUENCE [LARGE SCALE GENOMIC DNA]</scope>
    <source>
        <strain evidence="1 2">G184AR</strain>
    </source>
</reference>
<proteinExistence type="predicted"/>
<sequence>MKIGLVSPSLGVWAVNSSSWEMESSSVPSVLLEPDAGFPLLFEDLQWVAISSSVQESPADITKVDSSRMSDIQQDGICAAGRPTSFADWREVAGVGVCVFASADEIFPSPEAGHMYD</sequence>
<protein>
    <submittedName>
        <fullName evidence="1">Uncharacterized protein</fullName>
    </submittedName>
</protein>
<name>A0A8H7Z8Q1_AJECA</name>